<evidence type="ECO:0000256" key="6">
    <source>
        <dbReference type="ARBA" id="ARBA00022837"/>
    </source>
</evidence>
<gene>
    <name evidence="9" type="ORF">C7B47_17315</name>
</gene>
<proteinExistence type="predicted"/>
<dbReference type="PROSITE" id="PS51695">
    <property type="entry name" value="SEDOLISIN"/>
    <property type="match status" value="1"/>
</dbReference>
<evidence type="ECO:0000256" key="2">
    <source>
        <dbReference type="ARBA" id="ARBA00022670"/>
    </source>
</evidence>
<evidence type="ECO:0000313" key="10">
    <source>
        <dbReference type="Proteomes" id="UP000242705"/>
    </source>
</evidence>
<evidence type="ECO:0000259" key="8">
    <source>
        <dbReference type="PROSITE" id="PS51695"/>
    </source>
</evidence>
<evidence type="ECO:0000256" key="4">
    <source>
        <dbReference type="ARBA" id="ARBA00022801"/>
    </source>
</evidence>
<dbReference type="AlphaFoldDB" id="A0A2T2WGK8"/>
<evidence type="ECO:0000256" key="1">
    <source>
        <dbReference type="ARBA" id="ARBA00001913"/>
    </source>
</evidence>
<dbReference type="SUPFAM" id="SSF52743">
    <property type="entry name" value="Subtilisin-like"/>
    <property type="match status" value="1"/>
</dbReference>
<protein>
    <recommendedName>
        <fullName evidence="8">Peptidase S53 domain-containing protein</fullName>
    </recommendedName>
</protein>
<comment type="caution">
    <text evidence="9">The sequence shown here is derived from an EMBL/GenBank/DDBJ whole genome shotgun (WGS) entry which is preliminary data.</text>
</comment>
<dbReference type="Gene3D" id="3.40.50.200">
    <property type="entry name" value="Peptidase S8/S53 domain"/>
    <property type="match status" value="1"/>
</dbReference>
<keyword evidence="5" id="KW-0720">Serine protease</keyword>
<dbReference type="GO" id="GO:0006508">
    <property type="term" value="P:proteolysis"/>
    <property type="evidence" value="ECO:0007669"/>
    <property type="project" value="UniProtKB-KW"/>
</dbReference>
<dbReference type="EMBL" id="PXYX01000111">
    <property type="protein sequence ID" value="PSR21366.1"/>
    <property type="molecule type" value="Genomic_DNA"/>
</dbReference>
<dbReference type="Proteomes" id="UP000242705">
    <property type="component" value="Unassembled WGS sequence"/>
</dbReference>
<comment type="cofactor">
    <cofactor evidence="1">
        <name>Ca(2+)</name>
        <dbReference type="ChEBI" id="CHEBI:29108"/>
    </cofactor>
</comment>
<evidence type="ECO:0000256" key="3">
    <source>
        <dbReference type="ARBA" id="ARBA00022723"/>
    </source>
</evidence>
<dbReference type="PANTHER" id="PTHR14218:SF15">
    <property type="entry name" value="TRIPEPTIDYL-PEPTIDASE 1"/>
    <property type="match status" value="1"/>
</dbReference>
<organism evidence="9 10">
    <name type="scientific">Sulfobacillus thermosulfidooxidans</name>
    <dbReference type="NCBI Taxonomy" id="28034"/>
    <lineage>
        <taxon>Bacteria</taxon>
        <taxon>Bacillati</taxon>
        <taxon>Bacillota</taxon>
        <taxon>Clostridia</taxon>
        <taxon>Eubacteriales</taxon>
        <taxon>Clostridiales Family XVII. Incertae Sedis</taxon>
        <taxon>Sulfobacillus</taxon>
    </lineage>
</organism>
<dbReference type="PANTHER" id="PTHR14218">
    <property type="entry name" value="PROTEASE S8 TRIPEPTIDYL PEPTIDASE I CLN2"/>
    <property type="match status" value="1"/>
</dbReference>
<dbReference type="CDD" id="cd04056">
    <property type="entry name" value="Peptidases_S53"/>
    <property type="match status" value="1"/>
</dbReference>
<dbReference type="InterPro" id="IPR030400">
    <property type="entry name" value="Sedolisin_dom"/>
</dbReference>
<accession>A0A2T2WGK8</accession>
<keyword evidence="7" id="KW-0865">Zymogen</keyword>
<keyword evidence="2" id="KW-0645">Protease</keyword>
<reference evidence="9 10" key="1">
    <citation type="journal article" date="2014" name="BMC Genomics">
        <title>Comparison of environmental and isolate Sulfobacillus genomes reveals diverse carbon, sulfur, nitrogen, and hydrogen metabolisms.</title>
        <authorList>
            <person name="Justice N.B."/>
            <person name="Norman A."/>
            <person name="Brown C.T."/>
            <person name="Singh A."/>
            <person name="Thomas B.C."/>
            <person name="Banfield J.F."/>
        </authorList>
    </citation>
    <scope>NUCLEOTIDE SEQUENCE [LARGE SCALE GENOMIC DNA]</scope>
    <source>
        <strain evidence="9">AMDSBA5</strain>
    </source>
</reference>
<dbReference type="InterPro" id="IPR036852">
    <property type="entry name" value="Peptidase_S8/S53_dom_sf"/>
</dbReference>
<dbReference type="GO" id="GO:0004252">
    <property type="term" value="F:serine-type endopeptidase activity"/>
    <property type="evidence" value="ECO:0007669"/>
    <property type="project" value="InterPro"/>
</dbReference>
<evidence type="ECO:0000313" key="9">
    <source>
        <dbReference type="EMBL" id="PSR21366.1"/>
    </source>
</evidence>
<name>A0A2T2WGK8_SULTH</name>
<dbReference type="InterPro" id="IPR015366">
    <property type="entry name" value="S53_propep"/>
</dbReference>
<dbReference type="Pfam" id="PF09286">
    <property type="entry name" value="Pro-kuma_activ"/>
    <property type="match status" value="1"/>
</dbReference>
<sequence>MARKVLPVGIVIVTSFSLFVLGPQTFNSTEFLGHATMGAMLPSTMAIVNPAVMAKSQNMGAVSGNTPWHFDIVLPSKDPAGLARFADEVNNSQSNMYHHFLTHEQLMQRFGPDRAVEEQVRSYLAAQHFHAVMTGQLLAVSGTVAQVNRLLHTTLTRFQYQHQSYIAPTTPITIPMPLRQMAGFDELYKAMPLTNAIKHNFSTADLVQYVSTKQNPPSGTETSATSDGMTVTAQLLSQGARVPGMAVRYLITATYNGQPDTNASYSSLSGNYQGASSLVDSTLTNADGQFLVDFSLSQQQSVSLDLTVSDGTHQVTVPLPVADFSGPPARVTSTLSLFGVPGEVIAPWNPSSNPVTQVFGGAVLSNETAVHGPADLAVYTLGNVTSISQSDVDHFATTFGLPLPNVTVAYSGPNACTVASCPTYMVPIEEELSLDLQMMETSAPGSNIQIYEAGSLRSALNQVLTQDTAHVFSISYGEGEIPEQQYLSSAQSDWDMLAEEATAEGITITVSAGDSGAFEGAEEGDNQPMLSYPANSPYVSALGGLETSVNPLGQINQDAMWGGNIGSELSNTTLLSFLDMENMIAGGGYSLIEPRPSYQQSFVPSSEGRGNPDVSFPASVVTPGYFAYFSNVPFLFGGTSASAPLFAGWIGDLNLATGQRWGNVNPVLYNLAASQNSPFLPVAYGDNGAYSVTKQRYNPVTGLGPANMGNLLSALQNP</sequence>
<dbReference type="SUPFAM" id="SSF54897">
    <property type="entry name" value="Protease propeptides/inhibitors"/>
    <property type="match status" value="1"/>
</dbReference>
<dbReference type="SMART" id="SM00944">
    <property type="entry name" value="Pro-kuma_activ"/>
    <property type="match status" value="1"/>
</dbReference>
<dbReference type="CDD" id="cd11377">
    <property type="entry name" value="Pro-peptidase_S53"/>
    <property type="match status" value="1"/>
</dbReference>
<dbReference type="InterPro" id="IPR050819">
    <property type="entry name" value="Tripeptidyl-peptidase_I"/>
</dbReference>
<dbReference type="GO" id="GO:0046872">
    <property type="term" value="F:metal ion binding"/>
    <property type="evidence" value="ECO:0007669"/>
    <property type="project" value="UniProtKB-KW"/>
</dbReference>
<dbReference type="GO" id="GO:0008240">
    <property type="term" value="F:tripeptidyl-peptidase activity"/>
    <property type="evidence" value="ECO:0007669"/>
    <property type="project" value="TreeGrafter"/>
</dbReference>
<evidence type="ECO:0000256" key="5">
    <source>
        <dbReference type="ARBA" id="ARBA00022825"/>
    </source>
</evidence>
<keyword evidence="6" id="KW-0106">Calcium</keyword>
<keyword evidence="3" id="KW-0479">Metal-binding</keyword>
<evidence type="ECO:0000256" key="7">
    <source>
        <dbReference type="ARBA" id="ARBA00023145"/>
    </source>
</evidence>
<keyword evidence="4" id="KW-0378">Hydrolase</keyword>
<feature type="domain" description="Peptidase S53" evidence="8">
    <location>
        <begin position="351"/>
        <end position="718"/>
    </location>
</feature>